<dbReference type="AlphaFoldDB" id="A0A0A8YUH3"/>
<evidence type="ECO:0000313" key="1">
    <source>
        <dbReference type="EMBL" id="JAD29058.1"/>
    </source>
</evidence>
<proteinExistence type="predicted"/>
<name>A0A0A8YUH3_ARUDO</name>
<reference evidence="1" key="1">
    <citation type="submission" date="2014-09" db="EMBL/GenBank/DDBJ databases">
        <authorList>
            <person name="Magalhaes I.L.F."/>
            <person name="Oliveira U."/>
            <person name="Santos F.R."/>
            <person name="Vidigal T.H.D.A."/>
            <person name="Brescovit A.D."/>
            <person name="Santos A.J."/>
        </authorList>
    </citation>
    <scope>NUCLEOTIDE SEQUENCE</scope>
    <source>
        <tissue evidence="1">Shoot tissue taken approximately 20 cm above the soil surface</tissue>
    </source>
</reference>
<reference evidence="1" key="2">
    <citation type="journal article" date="2015" name="Data Brief">
        <title>Shoot transcriptome of the giant reed, Arundo donax.</title>
        <authorList>
            <person name="Barrero R.A."/>
            <person name="Guerrero F.D."/>
            <person name="Moolhuijzen P."/>
            <person name="Goolsby J.A."/>
            <person name="Tidwell J."/>
            <person name="Bellgard S.E."/>
            <person name="Bellgard M.I."/>
        </authorList>
    </citation>
    <scope>NUCLEOTIDE SEQUENCE</scope>
    <source>
        <tissue evidence="1">Shoot tissue taken approximately 20 cm above the soil surface</tissue>
    </source>
</reference>
<protein>
    <submittedName>
        <fullName evidence="1">Uncharacterized protein</fullName>
    </submittedName>
</protein>
<dbReference type="EMBL" id="GBRH01268837">
    <property type="protein sequence ID" value="JAD29058.1"/>
    <property type="molecule type" value="Transcribed_RNA"/>
</dbReference>
<sequence length="18" mass="2052">MVGVQYNRCKKENKVAQG</sequence>
<organism evidence="1">
    <name type="scientific">Arundo donax</name>
    <name type="common">Giant reed</name>
    <name type="synonym">Donax arundinaceus</name>
    <dbReference type="NCBI Taxonomy" id="35708"/>
    <lineage>
        <taxon>Eukaryota</taxon>
        <taxon>Viridiplantae</taxon>
        <taxon>Streptophyta</taxon>
        <taxon>Embryophyta</taxon>
        <taxon>Tracheophyta</taxon>
        <taxon>Spermatophyta</taxon>
        <taxon>Magnoliopsida</taxon>
        <taxon>Liliopsida</taxon>
        <taxon>Poales</taxon>
        <taxon>Poaceae</taxon>
        <taxon>PACMAD clade</taxon>
        <taxon>Arundinoideae</taxon>
        <taxon>Arundineae</taxon>
        <taxon>Arundo</taxon>
    </lineage>
</organism>
<accession>A0A0A8YUH3</accession>